<feature type="chain" id="PRO_5046892873" evidence="6">
    <location>
        <begin position="31"/>
        <end position="502"/>
    </location>
</feature>
<keyword evidence="8" id="KW-1185">Reference proteome</keyword>
<evidence type="ECO:0000256" key="6">
    <source>
        <dbReference type="SAM" id="SignalP"/>
    </source>
</evidence>
<feature type="signal peptide" evidence="6">
    <location>
        <begin position="1"/>
        <end position="30"/>
    </location>
</feature>
<evidence type="ECO:0000313" key="8">
    <source>
        <dbReference type="Proteomes" id="UP001291653"/>
    </source>
</evidence>
<accession>A0ABQ5NT18</accession>
<dbReference type="EMBL" id="BSBI01000001">
    <property type="protein sequence ID" value="GLF93397.1"/>
    <property type="molecule type" value="Genomic_DNA"/>
</dbReference>
<dbReference type="Gene3D" id="2.130.10.130">
    <property type="entry name" value="Integrin alpha, N-terminal"/>
    <property type="match status" value="4"/>
</dbReference>
<keyword evidence="2" id="KW-0677">Repeat</keyword>
<proteinExistence type="predicted"/>
<dbReference type="PRINTS" id="PR01185">
    <property type="entry name" value="INTEGRINA"/>
</dbReference>
<keyword evidence="1 6" id="KW-0732">Signal</keyword>
<evidence type="ECO:0000256" key="5">
    <source>
        <dbReference type="SAM" id="MobiDB-lite"/>
    </source>
</evidence>
<organism evidence="7 8">
    <name type="scientific">Streptomyces yaizuensis</name>
    <dbReference type="NCBI Taxonomy" id="2989713"/>
    <lineage>
        <taxon>Bacteria</taxon>
        <taxon>Bacillati</taxon>
        <taxon>Actinomycetota</taxon>
        <taxon>Actinomycetes</taxon>
        <taxon>Kitasatosporales</taxon>
        <taxon>Streptomycetaceae</taxon>
        <taxon>Streptomyces</taxon>
    </lineage>
</organism>
<evidence type="ECO:0000256" key="1">
    <source>
        <dbReference type="ARBA" id="ARBA00022729"/>
    </source>
</evidence>
<evidence type="ECO:0000256" key="2">
    <source>
        <dbReference type="ARBA" id="ARBA00022737"/>
    </source>
</evidence>
<dbReference type="InterPro" id="IPR000413">
    <property type="entry name" value="Integrin_alpha"/>
</dbReference>
<evidence type="ECO:0000256" key="4">
    <source>
        <dbReference type="ARBA" id="ARBA00023180"/>
    </source>
</evidence>
<sequence length="502" mass="50811">MKARETVRATALAAAIAAGAGALTSPPAVAALTDARARPVAKPSDFDGDGLRDVVVSAANATVNGRAGAGYVAVLYGSRTGGPLARKQIIHQDSAGVPDRAEDGDRFGGGPVTGDFDRDGYTDLAVSAPGEDIGEGADAVRDAGSVVVVWGGRKGLSGATTVHEGGAPDLLVGTSLAAGDFDGDGKQDLVAVERRDGLRQISGPFRRDGSHGGTTLEGNPHEFHRFSFLDLAAGDLNRDGRTDLVRTTESYGQLSGYGTLFRMGTPTGLGPWQSFGAARFSGDNADIGDVNRDGYADIVIGRTQDGDDEDVYIPTAKGGMITWIPGSAKGPLPARARAFNQDSPGVPGIAEGYGGGWSRDEFGTGVSVGDVNGDGYGDIAAGVPGESFDNIEEAGSVVLLPGTKDGPTGRGSRVFSQDTAGVPGAAEHRDRFAGTTTVTDLDGDGKGELIAGAPLENRAAGAVWVFRGSAAGATAKGSLAFGAGSLGTWGARGGLGGSFNDR</sequence>
<evidence type="ECO:0000313" key="7">
    <source>
        <dbReference type="EMBL" id="GLF93397.1"/>
    </source>
</evidence>
<dbReference type="RefSeq" id="WP_323445472.1">
    <property type="nucleotide sequence ID" value="NZ_BSBI01000001.1"/>
</dbReference>
<dbReference type="PANTHER" id="PTHR23221:SF7">
    <property type="entry name" value="PHOSPHATIDYLINOSITOL-GLYCAN-SPECIFIC PHOSPHOLIPASE D"/>
    <property type="match status" value="1"/>
</dbReference>
<feature type="region of interest" description="Disordered" evidence="5">
    <location>
        <begin position="402"/>
        <end position="424"/>
    </location>
</feature>
<name>A0ABQ5NT18_9ACTN</name>
<keyword evidence="4" id="KW-0325">Glycoprotein</keyword>
<dbReference type="Proteomes" id="UP001291653">
    <property type="component" value="Unassembled WGS sequence"/>
</dbReference>
<dbReference type="SMART" id="SM00191">
    <property type="entry name" value="Int_alpha"/>
    <property type="match status" value="5"/>
</dbReference>
<dbReference type="PROSITE" id="PS51470">
    <property type="entry name" value="FG_GAP"/>
    <property type="match status" value="2"/>
</dbReference>
<dbReference type="InterPro" id="IPR028994">
    <property type="entry name" value="Integrin_alpha_N"/>
</dbReference>
<dbReference type="PANTHER" id="PTHR23221">
    <property type="entry name" value="GLYCOSYLPHOSPHATIDYLINOSITOL PHOSPHOLIPASE D"/>
    <property type="match status" value="1"/>
</dbReference>
<comment type="caution">
    <text evidence="7">The sequence shown here is derived from an EMBL/GenBank/DDBJ whole genome shotgun (WGS) entry which is preliminary data.</text>
</comment>
<dbReference type="SUPFAM" id="SSF69318">
    <property type="entry name" value="Integrin alpha N-terminal domain"/>
    <property type="match status" value="1"/>
</dbReference>
<dbReference type="InterPro" id="IPR013517">
    <property type="entry name" value="FG-GAP"/>
</dbReference>
<feature type="region of interest" description="Disordered" evidence="5">
    <location>
        <begin position="94"/>
        <end position="114"/>
    </location>
</feature>
<evidence type="ECO:0000256" key="3">
    <source>
        <dbReference type="ARBA" id="ARBA00022801"/>
    </source>
</evidence>
<gene>
    <name evidence="7" type="ORF">SYYSPA8_03890</name>
</gene>
<keyword evidence="3" id="KW-0378">Hydrolase</keyword>
<protein>
    <submittedName>
        <fullName evidence="7">FG-GAP-like repeat-containing protein</fullName>
    </submittedName>
</protein>
<dbReference type="InterPro" id="IPR013519">
    <property type="entry name" value="Int_alpha_beta-p"/>
</dbReference>
<dbReference type="Pfam" id="PF01839">
    <property type="entry name" value="FG-GAP"/>
    <property type="match status" value="5"/>
</dbReference>
<reference evidence="7 8" key="1">
    <citation type="submission" date="2022-10" db="EMBL/GenBank/DDBJ databases">
        <title>Draft genome sequence of Streptomyces sp. YSPA8.</title>
        <authorList>
            <person name="Moriuchi R."/>
            <person name="Dohra H."/>
            <person name="Yamamura H."/>
            <person name="Kodani S."/>
        </authorList>
    </citation>
    <scope>NUCLEOTIDE SEQUENCE [LARGE SCALE GENOMIC DNA]</scope>
    <source>
        <strain evidence="7 8">YSPA8</strain>
    </source>
</reference>